<evidence type="ECO:0000313" key="18">
    <source>
        <dbReference type="Proteomes" id="UP000256727"/>
    </source>
</evidence>
<evidence type="ECO:0000256" key="11">
    <source>
        <dbReference type="ARBA" id="ARBA00029939"/>
    </source>
</evidence>
<organism evidence="17 18">
    <name type="scientific">Citricoccus muralis</name>
    <dbReference type="NCBI Taxonomy" id="169134"/>
    <lineage>
        <taxon>Bacteria</taxon>
        <taxon>Bacillati</taxon>
        <taxon>Actinomycetota</taxon>
        <taxon>Actinomycetes</taxon>
        <taxon>Micrococcales</taxon>
        <taxon>Micrococcaceae</taxon>
        <taxon>Citricoccus</taxon>
    </lineage>
</organism>
<comment type="similarity">
    <text evidence="3">Belongs to the lysine N(6)-hydroxylase/L-ornithine N(5)-oxygenase family.</text>
</comment>
<dbReference type="SUPFAM" id="SSF51905">
    <property type="entry name" value="FAD/NAD(P)-binding domain"/>
    <property type="match status" value="1"/>
</dbReference>
<keyword evidence="10 17" id="KW-0503">Monooxygenase</keyword>
<keyword evidence="7" id="KW-0274">FAD</keyword>
<protein>
    <recommendedName>
        <fullName evidence="5">L-lysine N6-monooxygenase MbtG</fullName>
        <ecNumber evidence="4">1.14.13.59</ecNumber>
    </recommendedName>
    <alternativeName>
        <fullName evidence="14">Lysine 6-N-hydroxylase</fullName>
    </alternativeName>
    <alternativeName>
        <fullName evidence="13">Lysine N6-hydroxylase</fullName>
    </alternativeName>
    <alternativeName>
        <fullName evidence="11">Lysine-N-oxygenase</fullName>
    </alternativeName>
    <alternativeName>
        <fullName evidence="12">Mycobactin synthase protein G</fullName>
    </alternativeName>
</protein>
<comment type="cofactor">
    <cofactor evidence="1">
        <name>FAD</name>
        <dbReference type="ChEBI" id="CHEBI:57692"/>
    </cofactor>
</comment>
<evidence type="ECO:0000256" key="4">
    <source>
        <dbReference type="ARBA" id="ARBA00013076"/>
    </source>
</evidence>
<comment type="caution">
    <text evidence="17">The sequence shown here is derived from an EMBL/GenBank/DDBJ whole genome shotgun (WGS) entry which is preliminary data.</text>
</comment>
<sequence length="483" mass="52310">MSAPVVHDAIAVGAGPFNLGFAALAGPAGLDVVVLEGRDAPQWHPGMMLAGTHLQVPFLADLVSLADPTHPLSFLAFLKDAGRIYPFYIREDFYALRSEYAKYLAWAAERLPVRYAHRVTDIGHDGTAYLVTAHTPDGPRTLAARNLLLGTGTEPQMPDAVPGTLRSDPRVVHSSGYLPARERLLAAQRIAVVGSGQSAAEVFDDLLAGAGKDRHVEWLTRSPRFFPLEYTKPTLEMTSPDYIDHFTALPQSVRDRLGAEHQGLYKGVNADLLNSIYDRLYAASVDGPAPATLRTATALEDIRESSRSGDQRERGGHTDHSGRLVLTLRHGEDGGIQETEVDAVVLATGYGYRQPDFLAGVEERLSRLPDGRWDVDRGYGIGRHGDVFVQNAELHTHGFTAPDLGMGAYRNSVLVNRLCGREHYVVECRIAFQEFGTPGSHATFDPAADAAGHTAAAAESNVANPADVLTQTTPPTDLQEALR</sequence>
<evidence type="ECO:0000256" key="2">
    <source>
        <dbReference type="ARBA" id="ARBA00004924"/>
    </source>
</evidence>
<dbReference type="EMBL" id="QREH01000001">
    <property type="protein sequence ID" value="REE04960.1"/>
    <property type="molecule type" value="Genomic_DNA"/>
</dbReference>
<feature type="region of interest" description="Disordered" evidence="16">
    <location>
        <begin position="298"/>
        <end position="324"/>
    </location>
</feature>
<keyword evidence="8" id="KW-0521">NADP</keyword>
<evidence type="ECO:0000256" key="9">
    <source>
        <dbReference type="ARBA" id="ARBA00023002"/>
    </source>
</evidence>
<gene>
    <name evidence="17" type="ORF">C8E99_2818</name>
</gene>
<keyword evidence="6" id="KW-0285">Flavoprotein</keyword>
<evidence type="ECO:0000256" key="13">
    <source>
        <dbReference type="ARBA" id="ARBA00032493"/>
    </source>
</evidence>
<name>A0A3D9LGJ7_9MICC</name>
<comment type="catalytic activity">
    <reaction evidence="15">
        <text>L-lysine + NADPH + O2 = N(6)-hydroxy-L-lysine + NADP(+) + H2O</text>
        <dbReference type="Rhea" id="RHEA:23228"/>
        <dbReference type="ChEBI" id="CHEBI:15377"/>
        <dbReference type="ChEBI" id="CHEBI:15379"/>
        <dbReference type="ChEBI" id="CHEBI:32551"/>
        <dbReference type="ChEBI" id="CHEBI:57783"/>
        <dbReference type="ChEBI" id="CHEBI:57820"/>
        <dbReference type="ChEBI" id="CHEBI:58349"/>
        <dbReference type="EC" id="1.14.13.59"/>
    </reaction>
</comment>
<dbReference type="PRINTS" id="PR00368">
    <property type="entry name" value="FADPNR"/>
</dbReference>
<evidence type="ECO:0000256" key="1">
    <source>
        <dbReference type="ARBA" id="ARBA00001974"/>
    </source>
</evidence>
<dbReference type="Gene3D" id="3.50.50.60">
    <property type="entry name" value="FAD/NAD(P)-binding domain"/>
    <property type="match status" value="1"/>
</dbReference>
<evidence type="ECO:0000313" key="17">
    <source>
        <dbReference type="EMBL" id="REE04960.1"/>
    </source>
</evidence>
<evidence type="ECO:0000256" key="10">
    <source>
        <dbReference type="ARBA" id="ARBA00023033"/>
    </source>
</evidence>
<accession>A0A3D9LGJ7</accession>
<dbReference type="InterPro" id="IPR036188">
    <property type="entry name" value="FAD/NAD-bd_sf"/>
</dbReference>
<reference evidence="17 18" key="1">
    <citation type="submission" date="2018-07" db="EMBL/GenBank/DDBJ databases">
        <title>Sequencing the genomes of 1000 actinobacteria strains.</title>
        <authorList>
            <person name="Klenk H.-P."/>
        </authorList>
    </citation>
    <scope>NUCLEOTIDE SEQUENCE [LARGE SCALE GENOMIC DNA]</scope>
    <source>
        <strain evidence="17 18">DSM 14442</strain>
    </source>
</reference>
<evidence type="ECO:0000256" key="5">
    <source>
        <dbReference type="ARBA" id="ARBA00016406"/>
    </source>
</evidence>
<dbReference type="InterPro" id="IPR025700">
    <property type="entry name" value="Lys/Orn_oxygenase"/>
</dbReference>
<dbReference type="AlphaFoldDB" id="A0A3D9LGJ7"/>
<dbReference type="OrthoDB" id="7527071at2"/>
<dbReference type="Proteomes" id="UP000256727">
    <property type="component" value="Unassembled WGS sequence"/>
</dbReference>
<dbReference type="Pfam" id="PF13434">
    <property type="entry name" value="Lys_Orn_oxgnase"/>
    <property type="match status" value="1"/>
</dbReference>
<dbReference type="RefSeq" id="WP_115932814.1">
    <property type="nucleotide sequence ID" value="NZ_QREH01000001.1"/>
</dbReference>
<evidence type="ECO:0000256" key="6">
    <source>
        <dbReference type="ARBA" id="ARBA00022630"/>
    </source>
</evidence>
<evidence type="ECO:0000256" key="8">
    <source>
        <dbReference type="ARBA" id="ARBA00022857"/>
    </source>
</evidence>
<feature type="compositionally biased region" description="Basic and acidic residues" evidence="16">
    <location>
        <begin position="300"/>
        <end position="322"/>
    </location>
</feature>
<keyword evidence="18" id="KW-1185">Reference proteome</keyword>
<dbReference type="PANTHER" id="PTHR42802">
    <property type="entry name" value="MONOOXYGENASE"/>
    <property type="match status" value="1"/>
</dbReference>
<evidence type="ECO:0000256" key="15">
    <source>
        <dbReference type="ARBA" id="ARBA00048407"/>
    </source>
</evidence>
<dbReference type="GO" id="GO:0047091">
    <property type="term" value="F:L-lysine 6-monooxygenase (NADPH) activity"/>
    <property type="evidence" value="ECO:0007669"/>
    <property type="project" value="UniProtKB-EC"/>
</dbReference>
<evidence type="ECO:0000256" key="3">
    <source>
        <dbReference type="ARBA" id="ARBA00007588"/>
    </source>
</evidence>
<comment type="pathway">
    <text evidence="2">Siderophore biosynthesis.</text>
</comment>
<dbReference type="PANTHER" id="PTHR42802:SF1">
    <property type="entry name" value="L-ORNITHINE N(5)-MONOOXYGENASE"/>
    <property type="match status" value="1"/>
</dbReference>
<keyword evidence="9" id="KW-0560">Oxidoreductase</keyword>
<dbReference type="EC" id="1.14.13.59" evidence="4"/>
<evidence type="ECO:0000256" key="14">
    <source>
        <dbReference type="ARBA" id="ARBA00032738"/>
    </source>
</evidence>
<evidence type="ECO:0000256" key="12">
    <source>
        <dbReference type="ARBA" id="ARBA00031158"/>
    </source>
</evidence>
<evidence type="ECO:0000256" key="7">
    <source>
        <dbReference type="ARBA" id="ARBA00022827"/>
    </source>
</evidence>
<proteinExistence type="inferred from homology"/>
<evidence type="ECO:0000256" key="16">
    <source>
        <dbReference type="SAM" id="MobiDB-lite"/>
    </source>
</evidence>